<dbReference type="Pfam" id="PF03140">
    <property type="entry name" value="DUF247"/>
    <property type="match status" value="1"/>
</dbReference>
<evidence type="ECO:0000313" key="2">
    <source>
        <dbReference type="EMBL" id="KAK1304631.1"/>
    </source>
</evidence>
<dbReference type="PANTHER" id="PTHR31170">
    <property type="entry name" value="BNAC04G53230D PROTEIN"/>
    <property type="match status" value="1"/>
</dbReference>
<keyword evidence="3" id="KW-1185">Reference proteome</keyword>
<accession>A0AAV9DUI1</accession>
<name>A0AAV9DUI1_ACOCL</name>
<protein>
    <submittedName>
        <fullName evidence="2">UPF0481 protein</fullName>
    </submittedName>
</protein>
<comment type="caution">
    <text evidence="2">The sequence shown here is derived from an EMBL/GenBank/DDBJ whole genome shotgun (WGS) entry which is preliminary data.</text>
</comment>
<dbReference type="Proteomes" id="UP001180020">
    <property type="component" value="Unassembled WGS sequence"/>
</dbReference>
<reference evidence="2" key="2">
    <citation type="submission" date="2023-06" db="EMBL/GenBank/DDBJ databases">
        <authorList>
            <person name="Ma L."/>
            <person name="Liu K.-W."/>
            <person name="Li Z."/>
            <person name="Hsiao Y.-Y."/>
            <person name="Qi Y."/>
            <person name="Fu T."/>
            <person name="Tang G."/>
            <person name="Zhang D."/>
            <person name="Sun W.-H."/>
            <person name="Liu D.-K."/>
            <person name="Li Y."/>
            <person name="Chen G.-Z."/>
            <person name="Liu X.-D."/>
            <person name="Liao X.-Y."/>
            <person name="Jiang Y.-T."/>
            <person name="Yu X."/>
            <person name="Hao Y."/>
            <person name="Huang J."/>
            <person name="Zhao X.-W."/>
            <person name="Ke S."/>
            <person name="Chen Y.-Y."/>
            <person name="Wu W.-L."/>
            <person name="Hsu J.-L."/>
            <person name="Lin Y.-F."/>
            <person name="Huang M.-D."/>
            <person name="Li C.-Y."/>
            <person name="Huang L."/>
            <person name="Wang Z.-W."/>
            <person name="Zhao X."/>
            <person name="Zhong W.-Y."/>
            <person name="Peng D.-H."/>
            <person name="Ahmad S."/>
            <person name="Lan S."/>
            <person name="Zhang J.-S."/>
            <person name="Tsai W.-C."/>
            <person name="Van De Peer Y."/>
            <person name="Liu Z.-J."/>
        </authorList>
    </citation>
    <scope>NUCLEOTIDE SEQUENCE</scope>
    <source>
        <strain evidence="2">CP</strain>
        <tissue evidence="2">Leaves</tissue>
    </source>
</reference>
<sequence length="509" mass="59744">MSEKFVEVNQDNLIRKHRSVNPPSHFAQQEGSESKGKDITIETLGKSMSMKMKEAASCNKWRTGTCSIFRVPVRLRGINFKTFYQKETRNGPYDPKYVSIGPYHHGVKGLQTMEEFKWRALDILTSESKTSIEVCIEKMKKLEVQARSCYSEKIKMRGEEFVEMMLLDVCFVLMVLTDRLDELETKKGNNNGQGRGRISEVLSKNVLTDLLMLENQIPFFILREFFHVLKLDSNYWYDIEEVALTRLLSAYPGYKYSDEVLETDIYHLLHLFCLSIVDPLMRPKRDLSINMNSRLITMANKFKEKVNGVLPNCLKRRYDDLLPRFEMENMIQEAGEKGKSKWIPSVTELEGFGVKFKTKEAQSFMDLEFRDGVMEIPTLILYPYTQTIFHNIIAFEQCFTTKVEPQTTAHISHYVMLMDFLIGNTRDIVTLQDKEIITNWLGSQDEVVRVFNHLRRGVIDFSRDYFSDIYSEVNEYRRRRCPKWWAKFKLDYCNSPWSCMGTAWIRFDE</sequence>
<organism evidence="2 3">
    <name type="scientific">Acorus calamus</name>
    <name type="common">Sweet flag</name>
    <dbReference type="NCBI Taxonomy" id="4465"/>
    <lineage>
        <taxon>Eukaryota</taxon>
        <taxon>Viridiplantae</taxon>
        <taxon>Streptophyta</taxon>
        <taxon>Embryophyta</taxon>
        <taxon>Tracheophyta</taxon>
        <taxon>Spermatophyta</taxon>
        <taxon>Magnoliopsida</taxon>
        <taxon>Liliopsida</taxon>
        <taxon>Acoraceae</taxon>
        <taxon>Acorus</taxon>
    </lineage>
</organism>
<evidence type="ECO:0000313" key="3">
    <source>
        <dbReference type="Proteomes" id="UP001180020"/>
    </source>
</evidence>
<feature type="region of interest" description="Disordered" evidence="1">
    <location>
        <begin position="17"/>
        <end position="37"/>
    </location>
</feature>
<dbReference type="EMBL" id="JAUJYO010000011">
    <property type="protein sequence ID" value="KAK1304631.1"/>
    <property type="molecule type" value="Genomic_DNA"/>
</dbReference>
<gene>
    <name evidence="2" type="ORF">QJS10_CPB11g01228</name>
</gene>
<dbReference type="AlphaFoldDB" id="A0AAV9DUI1"/>
<dbReference type="PANTHER" id="PTHR31170:SF25">
    <property type="entry name" value="BNAA09G04570D PROTEIN"/>
    <property type="match status" value="1"/>
</dbReference>
<evidence type="ECO:0000256" key="1">
    <source>
        <dbReference type="SAM" id="MobiDB-lite"/>
    </source>
</evidence>
<dbReference type="InterPro" id="IPR004158">
    <property type="entry name" value="DUF247_pln"/>
</dbReference>
<reference evidence="2" key="1">
    <citation type="journal article" date="2023" name="Nat. Commun.">
        <title>Diploid and tetraploid genomes of Acorus and the evolution of monocots.</title>
        <authorList>
            <person name="Ma L."/>
            <person name="Liu K.W."/>
            <person name="Li Z."/>
            <person name="Hsiao Y.Y."/>
            <person name="Qi Y."/>
            <person name="Fu T."/>
            <person name="Tang G.D."/>
            <person name="Zhang D."/>
            <person name="Sun W.H."/>
            <person name="Liu D.K."/>
            <person name="Li Y."/>
            <person name="Chen G.Z."/>
            <person name="Liu X.D."/>
            <person name="Liao X.Y."/>
            <person name="Jiang Y.T."/>
            <person name="Yu X."/>
            <person name="Hao Y."/>
            <person name="Huang J."/>
            <person name="Zhao X.W."/>
            <person name="Ke S."/>
            <person name="Chen Y.Y."/>
            <person name="Wu W.L."/>
            <person name="Hsu J.L."/>
            <person name="Lin Y.F."/>
            <person name="Huang M.D."/>
            <person name="Li C.Y."/>
            <person name="Huang L."/>
            <person name="Wang Z.W."/>
            <person name="Zhao X."/>
            <person name="Zhong W.Y."/>
            <person name="Peng D.H."/>
            <person name="Ahmad S."/>
            <person name="Lan S."/>
            <person name="Zhang J.S."/>
            <person name="Tsai W.C."/>
            <person name="Van de Peer Y."/>
            <person name="Liu Z.J."/>
        </authorList>
    </citation>
    <scope>NUCLEOTIDE SEQUENCE</scope>
    <source>
        <strain evidence="2">CP</strain>
    </source>
</reference>
<proteinExistence type="predicted"/>